<dbReference type="GeneID" id="9181777"/>
<gene>
    <name evidence="1" type="ORF">GSTUM_00001955001</name>
</gene>
<proteinExistence type="predicted"/>
<name>D5GFY9_TUBMM</name>
<sequence length="70" mass="7762">MEPNLAPRVCLQLQDAALELSRASSKIIASDLSFMQKQPCSSTRKHSEKRGCQSCYHTVKKNASNPTNII</sequence>
<dbReference type="EMBL" id="FN430227">
    <property type="protein sequence ID" value="CAZ83432.1"/>
    <property type="molecule type" value="Genomic_DNA"/>
</dbReference>
<organism evidence="1 2">
    <name type="scientific">Tuber melanosporum (strain Mel28)</name>
    <name type="common">Perigord black truffle</name>
    <dbReference type="NCBI Taxonomy" id="656061"/>
    <lineage>
        <taxon>Eukaryota</taxon>
        <taxon>Fungi</taxon>
        <taxon>Dikarya</taxon>
        <taxon>Ascomycota</taxon>
        <taxon>Pezizomycotina</taxon>
        <taxon>Pezizomycetes</taxon>
        <taxon>Pezizales</taxon>
        <taxon>Tuberaceae</taxon>
        <taxon>Tuber</taxon>
    </lineage>
</organism>
<dbReference type="RefSeq" id="XP_002839241.1">
    <property type="nucleotide sequence ID" value="XM_002839195.1"/>
</dbReference>
<evidence type="ECO:0000313" key="2">
    <source>
        <dbReference type="Proteomes" id="UP000006911"/>
    </source>
</evidence>
<keyword evidence="2" id="KW-1185">Reference proteome</keyword>
<reference evidence="1 2" key="1">
    <citation type="journal article" date="2010" name="Nature">
        <title>Perigord black truffle genome uncovers evolutionary origins and mechanisms of symbiosis.</title>
        <authorList>
            <person name="Martin F."/>
            <person name="Kohler A."/>
            <person name="Murat C."/>
            <person name="Balestrini R."/>
            <person name="Coutinho P.M."/>
            <person name="Jaillon O."/>
            <person name="Montanini B."/>
            <person name="Morin E."/>
            <person name="Noel B."/>
            <person name="Percudani R."/>
            <person name="Porcel B."/>
            <person name="Rubini A."/>
            <person name="Amicucci A."/>
            <person name="Amselem J."/>
            <person name="Anthouard V."/>
            <person name="Arcioni S."/>
            <person name="Artiguenave F."/>
            <person name="Aury J.M."/>
            <person name="Ballario P."/>
            <person name="Bolchi A."/>
            <person name="Brenna A."/>
            <person name="Brun A."/>
            <person name="Buee M."/>
            <person name="Cantarel B."/>
            <person name="Chevalier G."/>
            <person name="Couloux A."/>
            <person name="Da Silva C."/>
            <person name="Denoeud F."/>
            <person name="Duplessis S."/>
            <person name="Ghignone S."/>
            <person name="Hilselberger B."/>
            <person name="Iotti M."/>
            <person name="Marcais B."/>
            <person name="Mello A."/>
            <person name="Miranda M."/>
            <person name="Pacioni G."/>
            <person name="Quesneville H."/>
            <person name="Riccioni C."/>
            <person name="Ruotolo R."/>
            <person name="Splivallo R."/>
            <person name="Stocchi V."/>
            <person name="Tisserant E."/>
            <person name="Viscomi A.R."/>
            <person name="Zambonelli A."/>
            <person name="Zampieri E."/>
            <person name="Henrissat B."/>
            <person name="Lebrun M.H."/>
            <person name="Paolocci F."/>
            <person name="Bonfante P."/>
            <person name="Ottonello S."/>
            <person name="Wincker P."/>
        </authorList>
    </citation>
    <scope>NUCLEOTIDE SEQUENCE [LARGE SCALE GENOMIC DNA]</scope>
    <source>
        <strain evidence="1 2">Mel28</strain>
    </source>
</reference>
<dbReference type="KEGG" id="tml:GSTUM_00001955001"/>
<evidence type="ECO:0000313" key="1">
    <source>
        <dbReference type="EMBL" id="CAZ83432.1"/>
    </source>
</evidence>
<dbReference type="HOGENOM" id="CLU_2759644_0_0_1"/>
<protein>
    <submittedName>
        <fullName evidence="1">(Perigord truffle) hypothetical protein</fullName>
    </submittedName>
</protein>
<dbReference type="AlphaFoldDB" id="D5GFY9"/>
<dbReference type="InParanoid" id="D5GFY9"/>
<dbReference type="Proteomes" id="UP000006911">
    <property type="component" value="Unassembled WGS sequence"/>
</dbReference>
<accession>D5GFY9</accession>